<evidence type="ECO:0000313" key="1">
    <source>
        <dbReference type="EMBL" id="SEP95021.1"/>
    </source>
</evidence>
<proteinExistence type="predicted"/>
<reference evidence="1 2" key="1">
    <citation type="submission" date="2016-10" db="EMBL/GenBank/DDBJ databases">
        <authorList>
            <person name="de Groot N.N."/>
        </authorList>
    </citation>
    <scope>NUCLEOTIDE SEQUENCE [LARGE SCALE GENOMIC DNA]</scope>
    <source>
        <strain evidence="1 2">DSM 21035</strain>
    </source>
</reference>
<dbReference type="RefSeq" id="WP_092575602.1">
    <property type="nucleotide sequence ID" value="NZ_FOFN01000001.1"/>
</dbReference>
<dbReference type="OrthoDB" id="768080at2"/>
<name>A0A1H9C234_9FLAO</name>
<accession>A0A1H9C234</accession>
<dbReference type="STRING" id="419940.SAMN05421824_0779"/>
<organism evidence="1 2">
    <name type="scientific">Hyunsoonleella jejuensis</name>
    <dbReference type="NCBI Taxonomy" id="419940"/>
    <lineage>
        <taxon>Bacteria</taxon>
        <taxon>Pseudomonadati</taxon>
        <taxon>Bacteroidota</taxon>
        <taxon>Flavobacteriia</taxon>
        <taxon>Flavobacteriales</taxon>
        <taxon>Flavobacteriaceae</taxon>
    </lineage>
</organism>
<sequence>MKKILFLIGVIILSPTILISQEQDHNNLTNTVSLSKNFNEFKINGLLMLYGAFEGTYERTINEESAFGISGLIAFDSELKDDVKYYISPFYRFYFGKKYAAGFFIEGFGMLNSLDRSIALVSGPGDDFVTDFALGFAFGGKWITKGGFSVEWFNGLGRNLFNNGNTDYSLVLKGGINLGYRL</sequence>
<keyword evidence="2" id="KW-1185">Reference proteome</keyword>
<evidence type="ECO:0008006" key="3">
    <source>
        <dbReference type="Google" id="ProtNLM"/>
    </source>
</evidence>
<gene>
    <name evidence="1" type="ORF">SAMN05421824_0779</name>
</gene>
<dbReference type="AlphaFoldDB" id="A0A1H9C234"/>
<dbReference type="Proteomes" id="UP000198999">
    <property type="component" value="Unassembled WGS sequence"/>
</dbReference>
<dbReference type="EMBL" id="FOFN01000001">
    <property type="protein sequence ID" value="SEP95021.1"/>
    <property type="molecule type" value="Genomic_DNA"/>
</dbReference>
<evidence type="ECO:0000313" key="2">
    <source>
        <dbReference type="Proteomes" id="UP000198999"/>
    </source>
</evidence>
<protein>
    <recommendedName>
        <fullName evidence="3">DUF3575 domain-containing protein</fullName>
    </recommendedName>
</protein>